<dbReference type="EMBL" id="FXAY01000002">
    <property type="protein sequence ID" value="SMG25176.1"/>
    <property type="molecule type" value="Genomic_DNA"/>
</dbReference>
<feature type="region of interest" description="Disordered" evidence="1">
    <location>
        <begin position="125"/>
        <end position="152"/>
    </location>
</feature>
<proteinExistence type="predicted"/>
<feature type="transmembrane region" description="Helical" evidence="2">
    <location>
        <begin position="26"/>
        <end position="47"/>
    </location>
</feature>
<keyword evidence="2" id="KW-0472">Membrane</keyword>
<accession>A0A1X7JC79</accession>
<evidence type="ECO:0000313" key="4">
    <source>
        <dbReference type="Proteomes" id="UP000193244"/>
    </source>
</evidence>
<dbReference type="Proteomes" id="UP000193244">
    <property type="component" value="Unassembled WGS sequence"/>
</dbReference>
<dbReference type="Pfam" id="PF05656">
    <property type="entry name" value="DUF805"/>
    <property type="match status" value="1"/>
</dbReference>
<feature type="transmembrane region" description="Helical" evidence="2">
    <location>
        <begin position="98"/>
        <end position="114"/>
    </location>
</feature>
<feature type="transmembrane region" description="Helical" evidence="2">
    <location>
        <begin position="67"/>
        <end position="86"/>
    </location>
</feature>
<organism evidence="3 4">
    <name type="scientific">Agreia pratensis</name>
    <dbReference type="NCBI Taxonomy" id="150121"/>
    <lineage>
        <taxon>Bacteria</taxon>
        <taxon>Bacillati</taxon>
        <taxon>Actinomycetota</taxon>
        <taxon>Actinomycetes</taxon>
        <taxon>Micrococcales</taxon>
        <taxon>Microbacteriaceae</taxon>
        <taxon>Agreia</taxon>
    </lineage>
</organism>
<evidence type="ECO:0000256" key="1">
    <source>
        <dbReference type="SAM" id="MobiDB-lite"/>
    </source>
</evidence>
<protein>
    <submittedName>
        <fullName evidence="3">Uncharacterized membrane protein YhaH, DUF805 family</fullName>
    </submittedName>
</protein>
<dbReference type="InterPro" id="IPR008523">
    <property type="entry name" value="DUF805"/>
</dbReference>
<gene>
    <name evidence="3" type="ORF">SAMN06296010_1237</name>
</gene>
<dbReference type="AlphaFoldDB" id="A0A1X7JC79"/>
<dbReference type="STRING" id="150121.SAMN06296010_1237"/>
<keyword evidence="2" id="KW-1133">Transmembrane helix</keyword>
<evidence type="ECO:0000313" key="3">
    <source>
        <dbReference type="EMBL" id="SMG25176.1"/>
    </source>
</evidence>
<evidence type="ECO:0000256" key="2">
    <source>
        <dbReference type="SAM" id="Phobius"/>
    </source>
</evidence>
<dbReference type="GO" id="GO:0016020">
    <property type="term" value="C:membrane"/>
    <property type="evidence" value="ECO:0007669"/>
    <property type="project" value="InterPro"/>
</dbReference>
<keyword evidence="4" id="KW-1185">Reference proteome</keyword>
<sequence>MSFGTAIATGFRKYADFNGRAGVAEFWWFILFVVLVNSGTRIFDMMLPGLPQSFGGVGLVPYGTAEGPISALWTLGTVVPVLAIAVRRLRDGGNAWTQLFWLLVPLFGPIWTAIRLCDPPTLPATVDGEPVQAPPVPGAPVQDAPVRDAPSD</sequence>
<name>A0A1X7JC79_9MICO</name>
<keyword evidence="2" id="KW-0812">Transmembrane</keyword>
<reference evidence="4" key="1">
    <citation type="submission" date="2017-04" db="EMBL/GenBank/DDBJ databases">
        <authorList>
            <person name="Varghese N."/>
            <person name="Submissions S."/>
        </authorList>
    </citation>
    <scope>NUCLEOTIDE SEQUENCE [LARGE SCALE GENOMIC DNA]</scope>
    <source>
        <strain evidence="4">VKM Ac-2510</strain>
    </source>
</reference>